<evidence type="ECO:0000313" key="2">
    <source>
        <dbReference type="EMBL" id="PIV14208.1"/>
    </source>
</evidence>
<proteinExistence type="predicted"/>
<organism evidence="2 3">
    <name type="scientific">bacterium (Candidatus Gribaldobacteria) CG03_land_8_20_14_0_80_36_40</name>
    <dbReference type="NCBI Taxonomy" id="2014271"/>
    <lineage>
        <taxon>Bacteria</taxon>
        <taxon>Candidatus Gribaldobacteria</taxon>
    </lineage>
</organism>
<feature type="region of interest" description="Disordered" evidence="1">
    <location>
        <begin position="32"/>
        <end position="66"/>
    </location>
</feature>
<dbReference type="EMBL" id="PEUS01000007">
    <property type="protein sequence ID" value="PIV14208.1"/>
    <property type="molecule type" value="Genomic_DNA"/>
</dbReference>
<comment type="caution">
    <text evidence="2">The sequence shown here is derived from an EMBL/GenBank/DDBJ whole genome shotgun (WGS) entry which is preliminary data.</text>
</comment>
<evidence type="ECO:0000256" key="1">
    <source>
        <dbReference type="SAM" id="MobiDB-lite"/>
    </source>
</evidence>
<feature type="compositionally biased region" description="Polar residues" evidence="1">
    <location>
        <begin position="57"/>
        <end position="66"/>
    </location>
</feature>
<reference evidence="3" key="1">
    <citation type="submission" date="2017-09" db="EMBL/GenBank/DDBJ databases">
        <title>Depth-based differentiation of microbial function through sediment-hosted aquifers and enrichment of novel symbionts in the deep terrestrial subsurface.</title>
        <authorList>
            <person name="Probst A.J."/>
            <person name="Ladd B."/>
            <person name="Jarett J.K."/>
            <person name="Geller-Mcgrath D.E."/>
            <person name="Sieber C.M.K."/>
            <person name="Emerson J.B."/>
            <person name="Anantharaman K."/>
            <person name="Thomas B.C."/>
            <person name="Malmstrom R."/>
            <person name="Stieglmeier M."/>
            <person name="Klingl A."/>
            <person name="Woyke T."/>
            <person name="Ryan C.M."/>
            <person name="Banfield J.F."/>
        </authorList>
    </citation>
    <scope>NUCLEOTIDE SEQUENCE [LARGE SCALE GENOMIC DNA]</scope>
</reference>
<accession>A0A2M7BZN9</accession>
<feature type="compositionally biased region" description="Polar residues" evidence="1">
    <location>
        <begin position="32"/>
        <end position="43"/>
    </location>
</feature>
<gene>
    <name evidence="2" type="ORF">COS44_00195</name>
</gene>
<protein>
    <submittedName>
        <fullName evidence="2">Uncharacterized protein</fullName>
    </submittedName>
</protein>
<name>A0A2M7BZN9_9BACT</name>
<dbReference type="Proteomes" id="UP000228816">
    <property type="component" value="Unassembled WGS sequence"/>
</dbReference>
<evidence type="ECO:0000313" key="3">
    <source>
        <dbReference type="Proteomes" id="UP000228816"/>
    </source>
</evidence>
<dbReference type="AlphaFoldDB" id="A0A2M7BZN9"/>
<sequence length="66" mass="7266">MEFTYSNIKNIDRTSTAGIVIRDKELTTKKINPSVEVSSQTAPFISPPQKTKKKDQSTPSPTPASE</sequence>